<dbReference type="GO" id="GO:0051213">
    <property type="term" value="F:dioxygenase activity"/>
    <property type="evidence" value="ECO:0007669"/>
    <property type="project" value="UniProtKB-KW"/>
</dbReference>
<evidence type="ECO:0000313" key="2">
    <source>
        <dbReference type="Proteomes" id="UP000467379"/>
    </source>
</evidence>
<reference evidence="1 2" key="1">
    <citation type="journal article" date="2019" name="Emerg. Microbes Infect.">
        <title>Comprehensive subspecies identification of 175 nontuberculous mycobacteria species based on 7547 genomic profiles.</title>
        <authorList>
            <person name="Matsumoto Y."/>
            <person name="Kinjo T."/>
            <person name="Motooka D."/>
            <person name="Nabeya D."/>
            <person name="Jung N."/>
            <person name="Uechi K."/>
            <person name="Horii T."/>
            <person name="Iida T."/>
            <person name="Fujita J."/>
            <person name="Nakamura S."/>
        </authorList>
    </citation>
    <scope>NUCLEOTIDE SEQUENCE [LARGE SCALE GENOMIC DNA]</scope>
    <source>
        <strain evidence="1 2">JCM 12687</strain>
    </source>
</reference>
<name>A0ABM7KNM3_9MYCO</name>
<keyword evidence="1" id="KW-0560">Oxidoreductase</keyword>
<organism evidence="1 2">
    <name type="scientific">Mycobacterium branderi</name>
    <dbReference type="NCBI Taxonomy" id="43348"/>
    <lineage>
        <taxon>Bacteria</taxon>
        <taxon>Bacillati</taxon>
        <taxon>Actinomycetota</taxon>
        <taxon>Actinomycetes</taxon>
        <taxon>Mycobacteriales</taxon>
        <taxon>Mycobacteriaceae</taxon>
        <taxon>Mycobacterium</taxon>
    </lineage>
</organism>
<dbReference type="Gene3D" id="2.60.120.620">
    <property type="entry name" value="q2cbj1_9rhob like domain"/>
    <property type="match status" value="1"/>
</dbReference>
<keyword evidence="2" id="KW-1185">Reference proteome</keyword>
<protein>
    <submittedName>
        <fullName evidence="1">Phytanoyl-CoA dioxygenase</fullName>
    </submittedName>
</protein>
<dbReference type="Pfam" id="PF05721">
    <property type="entry name" value="PhyH"/>
    <property type="match status" value="1"/>
</dbReference>
<evidence type="ECO:0000313" key="1">
    <source>
        <dbReference type="EMBL" id="BBZ12646.1"/>
    </source>
</evidence>
<dbReference type="InterPro" id="IPR008775">
    <property type="entry name" value="Phytyl_CoA_dOase-like"/>
</dbReference>
<dbReference type="EMBL" id="AP022606">
    <property type="protein sequence ID" value="BBZ12646.1"/>
    <property type="molecule type" value="Genomic_DNA"/>
</dbReference>
<sequence length="282" mass="31911">MRVTEHIEVTDQMKRDLASDGAIVVRGLFTREQLTRVRESFDYGIAHPSPQHGMAYAGTDDEHFNDYGNPENREVHLATIKELGLADFVAALWDSEHVWFLGEELFIKKGGKAGRSPWHQDTAYMPANGPHLLNIWISFEKLPRKNVLEIVRGSHRGTEYNGTSYSDATDHTKPLWLETDWPRLPDIEAERANDPTSWDVISWDLEPGDALVFHSGALHGGAPVTPDCPDRHTLVFRFFGDQLFYRPLPTGPVDFSYDISGLNDPSLTPGEPYHPSYFAQLR</sequence>
<dbReference type="Proteomes" id="UP000467379">
    <property type="component" value="Chromosome"/>
</dbReference>
<dbReference type="SUPFAM" id="SSF51197">
    <property type="entry name" value="Clavaminate synthase-like"/>
    <property type="match status" value="1"/>
</dbReference>
<accession>A0ABM7KNM3</accession>
<gene>
    <name evidence="1" type="ORF">MBRA_28410</name>
</gene>
<dbReference type="PANTHER" id="PTHR20883">
    <property type="entry name" value="PHYTANOYL-COA DIOXYGENASE DOMAIN CONTAINING 1"/>
    <property type="match status" value="1"/>
</dbReference>
<dbReference type="RefSeq" id="WP_197945480.1">
    <property type="nucleotide sequence ID" value="NZ_AP022606.1"/>
</dbReference>
<dbReference type="PANTHER" id="PTHR20883:SF49">
    <property type="entry name" value="PHYTANOYL-COA DIOXYGENASE"/>
    <property type="match status" value="1"/>
</dbReference>
<proteinExistence type="predicted"/>
<keyword evidence="1" id="KW-0223">Dioxygenase</keyword>